<sequence>MKYSILTLAAVASTTLAVAVPAPQPDPVAEPMPWCTWKGQPCWKEKMARREAQPEPEAVAAPEPDPVAEPMPWCTWKGQPCWKEKMAKRAAQPEPVPAPQPDPVAEAEPWCTWKGQPCWKEKMVKRAAEAEAEAEPIPDPVAAPQPDPVAEPMPWCTWKGQPCWKEKMAKREAKPEPWCWWKGQPCWKAKRDAAPEPWCWWKGQPCWKAKRNAAPEPMPEPANEPRWCWWKGQPCWKSKSKRDASPEPWCWWKGQPCWKAKRDAGEALTVALHATRGVETRSVAETEHLPRDAAHQAKRSIVELANVIALSARGSPEEYFKHLYLEEFFPEIPHNATAKRDVKTLQEDKRWCWWKGQPCWKAKRAAEAVLHAVDGSDGAGAPGGPEEHFDTSHFNPQNFEAKRDLMAIKAAARSVVESLEG</sequence>
<feature type="chain" id="PRO_5041061771" description="Pheromone protein 1" evidence="2">
    <location>
        <begin position="18"/>
        <end position="421"/>
    </location>
</feature>
<feature type="region of interest" description="Disordered" evidence="1">
    <location>
        <begin position="46"/>
        <end position="72"/>
    </location>
</feature>
<organism evidence="3 5">
    <name type="scientific">Gibberella zeae</name>
    <name type="common">Wheat head blight fungus</name>
    <name type="synonym">Fusarium graminearum</name>
    <dbReference type="NCBI Taxonomy" id="5518"/>
    <lineage>
        <taxon>Eukaryota</taxon>
        <taxon>Fungi</taxon>
        <taxon>Dikarya</taxon>
        <taxon>Ascomycota</taxon>
        <taxon>Pezizomycotina</taxon>
        <taxon>Sordariomycetes</taxon>
        <taxon>Hypocreomycetidae</taxon>
        <taxon>Hypocreales</taxon>
        <taxon>Nectriaceae</taxon>
        <taxon>Fusarium</taxon>
    </lineage>
</organism>
<evidence type="ECO:0000313" key="5">
    <source>
        <dbReference type="Proteomes" id="UP000746612"/>
    </source>
</evidence>
<reference evidence="3" key="2">
    <citation type="submission" date="2021-03" db="EMBL/GenBank/DDBJ databases">
        <authorList>
            <person name="Alouane T."/>
            <person name="Langin T."/>
            <person name="Bonhomme L."/>
        </authorList>
    </citation>
    <scope>NUCLEOTIDE SEQUENCE</scope>
    <source>
        <strain evidence="3">MDC_Fg202</strain>
    </source>
</reference>
<evidence type="ECO:0000313" key="3">
    <source>
        <dbReference type="EMBL" id="CAG1965963.1"/>
    </source>
</evidence>
<evidence type="ECO:0000256" key="2">
    <source>
        <dbReference type="SAM" id="SignalP"/>
    </source>
</evidence>
<keyword evidence="2" id="KW-0732">Signal</keyword>
<evidence type="ECO:0000256" key="1">
    <source>
        <dbReference type="SAM" id="MobiDB-lite"/>
    </source>
</evidence>
<dbReference type="Proteomes" id="UP000746612">
    <property type="component" value="Unassembled WGS sequence"/>
</dbReference>
<accession>A0A2H3HA35</accession>
<feature type="region of interest" description="Disordered" evidence="1">
    <location>
        <begin position="88"/>
        <end position="108"/>
    </location>
</feature>
<evidence type="ECO:0000313" key="4">
    <source>
        <dbReference type="EMBL" id="VIO53534.1"/>
    </source>
</evidence>
<feature type="signal peptide" evidence="2">
    <location>
        <begin position="1"/>
        <end position="17"/>
    </location>
</feature>
<protein>
    <recommendedName>
        <fullName evidence="6">Pheromone protein 1</fullName>
    </recommendedName>
</protein>
<feature type="region of interest" description="Disordered" evidence="1">
    <location>
        <begin position="129"/>
        <end position="149"/>
    </location>
</feature>
<feature type="compositionally biased region" description="Pro residues" evidence="1">
    <location>
        <begin position="137"/>
        <end position="149"/>
    </location>
</feature>
<reference evidence="4" key="1">
    <citation type="submission" date="2019-04" db="EMBL/GenBank/DDBJ databases">
        <authorList>
            <person name="Melise S."/>
            <person name="Noan J."/>
            <person name="Okalmin O."/>
        </authorList>
    </citation>
    <scope>NUCLEOTIDE SEQUENCE</scope>
    <source>
        <strain evidence="4">FN9</strain>
    </source>
</reference>
<dbReference type="OMA" id="WRGQPCW"/>
<dbReference type="EMBL" id="CAJPIJ010000071">
    <property type="protein sequence ID" value="CAG1965963.1"/>
    <property type="molecule type" value="Genomic_DNA"/>
</dbReference>
<dbReference type="AlphaFoldDB" id="A0A2H3HA35"/>
<evidence type="ECO:0008006" key="6">
    <source>
        <dbReference type="Google" id="ProtNLM"/>
    </source>
</evidence>
<dbReference type="OrthoDB" id="3641074at2759"/>
<proteinExistence type="predicted"/>
<name>A0A2H3HA35_GIBZA</name>
<dbReference type="EMBL" id="CAAKMV010000066">
    <property type="protein sequence ID" value="VIO53534.1"/>
    <property type="molecule type" value="Genomic_DNA"/>
</dbReference>
<gene>
    <name evidence="4" type="ORF">FUG_LOCUS89319</name>
    <name evidence="3" type="ORF">MDCFG202_LOCUS33873</name>
</gene>